<feature type="region of interest" description="Disordered" evidence="1">
    <location>
        <begin position="718"/>
        <end position="765"/>
    </location>
</feature>
<evidence type="ECO:0000313" key="2">
    <source>
        <dbReference type="EMBL" id="EGG02769.1"/>
    </source>
</evidence>
<dbReference type="KEGG" id="mlr:MELLADRAFT_109813"/>
<proteinExistence type="predicted"/>
<dbReference type="OrthoDB" id="10518159at2759"/>
<dbReference type="InParanoid" id="F4RXQ4"/>
<feature type="compositionally biased region" description="Basic residues" evidence="1">
    <location>
        <begin position="736"/>
        <end position="750"/>
    </location>
</feature>
<sequence>MEEGGDYFKTSEFFPTSSKTDGEAIYTQQSTRPSGLDQGPHSLRSSTSDDIRKRYHESAYREVKGQKTSSIYPETNYESGSHRIPSKALHNDNHPAYHVFGNLQNRNQPEYQIHTTPTNLVNPQDSLANGVPVVCLPTPDFVLPGIVPCFLKPEDAAQWAASGAELYHPDSVLTSAKTPPTFFGSGTQDLVPQDGQRAYTQGNLNQFEKTHSNTQATPQEKTHNEKGVFTGPPQTFSTGSEDAESFTDNVYSQRPGKRKMKTPLLASHEPINCFTNSMQHSTHLTHQQGKPTGSGPRVLNLLQSEVDKHILPKVEMQLQEETKVPPKGKVVQQCEEPLAQRIYEAPKARFNQKQEPQSHNTKDMGIGKAEDGSGRFITENYESKTNKEWLSVMNSEMSKASKFKMEEKTKQDSVEKEPTKSKAKWPASQNIASCHEQEIPPKQEDGDITGELSDKFQIGESNWADKTYPYIAETEDRKRKTVDMSSSSHQSPLKSKSVMDSDDKTPEISGHKGWIPCNGSGLCVKRPWDNMKNKGTRLTTQYKESNVVKGVGSPQHVANRPVNSLLPHHNHPDDYRIPHIVREEGSAKKLPQESKGGNTLDTDLTTSNAIIDVNNSKVDQNSKLISTLNSKPIPQKNHQLDSRPEVDRAQDMVGSDLQRPQIKGSMKTEAKTGLLNIDDDDVLIIPPTANEQVGFSDGNKDKDQKFVESRAVGEYCSLHSMDKERGSPVSKENSKNKKIKNKNKKNGKPNKPKESKEAEKPLPQSISQIMKTNVGKAILETLQFQNKKRLLPINLDKQRALILADDWVDYKTEGENDQEKRLAWVKTFDEFSHIFGDNFEAQRRVTALLAQFSQKASQLYFENMKDLISEPLVKVLKILKVEEEFPLFLDFDSAKFSNFQKLKSELSEVDSMKLLYMCGEEELNTRIHQMSIMSRIDHSSILFKSHEMKDFIKQGGSLQIVLEIQHNLGFGIEENIWKEMEEYKIKERALNIIYAMLGTFLLQENPEPLWSGSQQWFETYTRDFFFQQPQLSHIFEKRFGILVEYSEKLPPTKLSDWMNKKEASEVGTISQCQLQWGKVMVGVHCGIPLMYLWEGLVLLYDDVDLKYRPGIKDKQPLYWPLNLPDNMDHHFERFKRFFEFFGKRLLLTNKF</sequence>
<feature type="compositionally biased region" description="Basic and acidic residues" evidence="1">
    <location>
        <begin position="751"/>
        <end position="760"/>
    </location>
</feature>
<dbReference type="Proteomes" id="UP000001072">
    <property type="component" value="Unassembled WGS sequence"/>
</dbReference>
<name>F4RXQ4_MELLP</name>
<feature type="compositionally biased region" description="Basic and acidic residues" evidence="1">
    <location>
        <begin position="403"/>
        <end position="420"/>
    </location>
</feature>
<dbReference type="VEuPathDB" id="FungiDB:MELLADRAFT_109813"/>
<protein>
    <submittedName>
        <fullName evidence="2">Uncharacterized protein</fullName>
    </submittedName>
</protein>
<reference evidence="3" key="1">
    <citation type="journal article" date="2011" name="Proc. Natl. Acad. Sci. U.S.A.">
        <title>Obligate biotrophy features unraveled by the genomic analysis of rust fungi.</title>
        <authorList>
            <person name="Duplessis S."/>
            <person name="Cuomo C.A."/>
            <person name="Lin Y.-C."/>
            <person name="Aerts A."/>
            <person name="Tisserant E."/>
            <person name="Veneault-Fourrey C."/>
            <person name="Joly D.L."/>
            <person name="Hacquard S."/>
            <person name="Amselem J."/>
            <person name="Cantarel B.L."/>
            <person name="Chiu R."/>
            <person name="Coutinho P.M."/>
            <person name="Feau N."/>
            <person name="Field M."/>
            <person name="Frey P."/>
            <person name="Gelhaye E."/>
            <person name="Goldberg J."/>
            <person name="Grabherr M.G."/>
            <person name="Kodira C.D."/>
            <person name="Kohler A."/>
            <person name="Kuees U."/>
            <person name="Lindquist E.A."/>
            <person name="Lucas S.M."/>
            <person name="Mago R."/>
            <person name="Mauceli E."/>
            <person name="Morin E."/>
            <person name="Murat C."/>
            <person name="Pangilinan J.L."/>
            <person name="Park R."/>
            <person name="Pearson M."/>
            <person name="Quesneville H."/>
            <person name="Rouhier N."/>
            <person name="Sakthikumar S."/>
            <person name="Salamov A.A."/>
            <person name="Schmutz J."/>
            <person name="Selles B."/>
            <person name="Shapiro H."/>
            <person name="Tanguay P."/>
            <person name="Tuskan G.A."/>
            <person name="Henrissat B."/>
            <person name="Van de Peer Y."/>
            <person name="Rouze P."/>
            <person name="Ellis J.G."/>
            <person name="Dodds P.N."/>
            <person name="Schein J.E."/>
            <person name="Zhong S."/>
            <person name="Hamelin R.C."/>
            <person name="Grigoriev I.V."/>
            <person name="Szabo L.J."/>
            <person name="Martin F."/>
        </authorList>
    </citation>
    <scope>NUCLEOTIDE SEQUENCE [LARGE SCALE GENOMIC DNA]</scope>
    <source>
        <strain evidence="3">98AG31 / pathotype 3-4-7</strain>
    </source>
</reference>
<dbReference type="EMBL" id="GL883128">
    <property type="protein sequence ID" value="EGG02769.1"/>
    <property type="molecule type" value="Genomic_DNA"/>
</dbReference>
<evidence type="ECO:0000256" key="1">
    <source>
        <dbReference type="SAM" id="MobiDB-lite"/>
    </source>
</evidence>
<accession>F4RXQ4</accession>
<feature type="compositionally biased region" description="Basic and acidic residues" evidence="1">
    <location>
        <begin position="497"/>
        <end position="510"/>
    </location>
</feature>
<dbReference type="RefSeq" id="XP_007413882.1">
    <property type="nucleotide sequence ID" value="XM_007413820.1"/>
</dbReference>
<evidence type="ECO:0000313" key="3">
    <source>
        <dbReference type="Proteomes" id="UP000001072"/>
    </source>
</evidence>
<feature type="region of interest" description="Disordered" evidence="1">
    <location>
        <begin position="402"/>
        <end position="430"/>
    </location>
</feature>
<organism evidence="3">
    <name type="scientific">Melampsora larici-populina (strain 98AG31 / pathotype 3-4-7)</name>
    <name type="common">Poplar leaf rust fungus</name>
    <dbReference type="NCBI Taxonomy" id="747676"/>
    <lineage>
        <taxon>Eukaryota</taxon>
        <taxon>Fungi</taxon>
        <taxon>Dikarya</taxon>
        <taxon>Basidiomycota</taxon>
        <taxon>Pucciniomycotina</taxon>
        <taxon>Pucciniomycetes</taxon>
        <taxon>Pucciniales</taxon>
        <taxon>Melampsoraceae</taxon>
        <taxon>Melampsora</taxon>
    </lineage>
</organism>
<dbReference type="AlphaFoldDB" id="F4RXQ4"/>
<feature type="compositionally biased region" description="Low complexity" evidence="1">
    <location>
        <begin position="485"/>
        <end position="496"/>
    </location>
</feature>
<dbReference type="HOGENOM" id="CLU_008656_0_0_1"/>
<gene>
    <name evidence="2" type="ORF">MELLADRAFT_109813</name>
</gene>
<keyword evidence="3" id="KW-1185">Reference proteome</keyword>
<feature type="region of interest" description="Disordered" evidence="1">
    <location>
        <begin position="349"/>
        <end position="371"/>
    </location>
</feature>
<feature type="region of interest" description="Disordered" evidence="1">
    <location>
        <begin position="477"/>
        <end position="512"/>
    </location>
</feature>
<feature type="region of interest" description="Disordered" evidence="1">
    <location>
        <begin position="1"/>
        <end position="53"/>
    </location>
</feature>
<dbReference type="GeneID" id="18923882"/>